<keyword evidence="4" id="KW-0187">Copper transport</keyword>
<organism evidence="6 7">
    <name type="scientific">Verticillium longisporum</name>
    <name type="common">Verticillium dahliae var. longisporum</name>
    <dbReference type="NCBI Taxonomy" id="100787"/>
    <lineage>
        <taxon>Eukaryota</taxon>
        <taxon>Fungi</taxon>
        <taxon>Dikarya</taxon>
        <taxon>Ascomycota</taxon>
        <taxon>Pezizomycotina</taxon>
        <taxon>Sordariomycetes</taxon>
        <taxon>Hypocreomycetidae</taxon>
        <taxon>Glomerellales</taxon>
        <taxon>Plectosphaerellaceae</taxon>
        <taxon>Verticillium</taxon>
    </lineage>
</organism>
<dbReference type="AlphaFoldDB" id="A0A0G4KK85"/>
<dbReference type="InterPro" id="IPR007274">
    <property type="entry name" value="Cop_transporter"/>
</dbReference>
<evidence type="ECO:0000313" key="7">
    <source>
        <dbReference type="Proteomes" id="UP000044602"/>
    </source>
</evidence>
<reference evidence="7" key="1">
    <citation type="submission" date="2015-05" db="EMBL/GenBank/DDBJ databases">
        <authorList>
            <person name="Fogelqvist Johan"/>
        </authorList>
    </citation>
    <scope>NUCLEOTIDE SEQUENCE [LARGE SCALE GENOMIC DNA]</scope>
</reference>
<feature type="region of interest" description="Disordered" evidence="5">
    <location>
        <begin position="121"/>
        <end position="143"/>
    </location>
</feature>
<dbReference type="GO" id="GO:0005886">
    <property type="term" value="C:plasma membrane"/>
    <property type="evidence" value="ECO:0007669"/>
    <property type="project" value="TreeGrafter"/>
</dbReference>
<evidence type="ECO:0000256" key="1">
    <source>
        <dbReference type="ARBA" id="ARBA00022692"/>
    </source>
</evidence>
<gene>
    <name evidence="6" type="ORF">BN1708_009757</name>
</gene>
<evidence type="ECO:0000313" key="6">
    <source>
        <dbReference type="EMBL" id="CRK06989.1"/>
    </source>
</evidence>
<dbReference type="Pfam" id="PF04145">
    <property type="entry name" value="Ctr"/>
    <property type="match status" value="1"/>
</dbReference>
<evidence type="ECO:0000256" key="3">
    <source>
        <dbReference type="ARBA" id="ARBA00023136"/>
    </source>
</evidence>
<protein>
    <recommendedName>
        <fullName evidence="4">Copper transport protein</fullName>
    </recommendedName>
</protein>
<comment type="subcellular location">
    <subcellularLocation>
        <location evidence="4">Membrane</location>
        <topology evidence="4">Multi-pass membrane protein</topology>
    </subcellularLocation>
</comment>
<sequence>RDAFALLPTKLLSTKNLRIGPWHQLSLQQRSRITNMAHDHTRDAAPAATGHHMPVIFQVSTSTPLFSTAEPSQATYVGNCILLAFIALTLRSLLAVKPFLENRLWAKRKAQAARAQVGEELQRLNSEEDGAGEAPKPERLLRSREMGPLRTTARSRAMGLLIRAGRAFFEVGIAMLGYLLMLAIMTMNAGYCASVLGGIFLGTFMFGGGIGEEQFDHC</sequence>
<name>A0A0G4KK85_VERLO</name>
<feature type="transmembrane region" description="Helical" evidence="4">
    <location>
        <begin position="193"/>
        <end position="211"/>
    </location>
</feature>
<dbReference type="PANTHER" id="PTHR12483">
    <property type="entry name" value="SOLUTE CARRIER FAMILY 31 COPPER TRANSPORTERS"/>
    <property type="match status" value="1"/>
</dbReference>
<keyword evidence="4" id="KW-0186">Copper</keyword>
<keyword evidence="4" id="KW-0813">Transport</keyword>
<feature type="transmembrane region" description="Helical" evidence="4">
    <location>
        <begin position="167"/>
        <end position="187"/>
    </location>
</feature>
<keyword evidence="4" id="KW-0406">Ion transport</keyword>
<accession>A0A0G4KK85</accession>
<dbReference type="EMBL" id="CVQH01001891">
    <property type="protein sequence ID" value="CRK06989.1"/>
    <property type="molecule type" value="Genomic_DNA"/>
</dbReference>
<keyword evidence="7" id="KW-1185">Reference proteome</keyword>
<dbReference type="PANTHER" id="PTHR12483:SF120">
    <property type="entry name" value="HIGH-AFFINITY COPPER TRANSPORTER CTRA2"/>
    <property type="match status" value="1"/>
</dbReference>
<comment type="similarity">
    <text evidence="4">Belongs to the copper transporter (Ctr) (TC 1.A.56) family. SLC31A subfamily.</text>
</comment>
<evidence type="ECO:0000256" key="4">
    <source>
        <dbReference type="RuleBase" id="RU367022"/>
    </source>
</evidence>
<dbReference type="Proteomes" id="UP000044602">
    <property type="component" value="Unassembled WGS sequence"/>
</dbReference>
<keyword evidence="2 4" id="KW-1133">Transmembrane helix</keyword>
<feature type="transmembrane region" description="Helical" evidence="4">
    <location>
        <begin position="76"/>
        <end position="100"/>
    </location>
</feature>
<evidence type="ECO:0000256" key="2">
    <source>
        <dbReference type="ARBA" id="ARBA00022989"/>
    </source>
</evidence>
<keyword evidence="3 4" id="KW-0472">Membrane</keyword>
<keyword evidence="1 4" id="KW-0812">Transmembrane</keyword>
<dbReference type="GO" id="GO:0005375">
    <property type="term" value="F:copper ion transmembrane transporter activity"/>
    <property type="evidence" value="ECO:0007669"/>
    <property type="project" value="UniProtKB-UniRule"/>
</dbReference>
<evidence type="ECO:0000256" key="5">
    <source>
        <dbReference type="SAM" id="MobiDB-lite"/>
    </source>
</evidence>
<feature type="non-terminal residue" evidence="6">
    <location>
        <position position="1"/>
    </location>
</feature>
<proteinExistence type="inferred from homology"/>